<accession>A0A4C1Y054</accession>
<reference evidence="2 3" key="1">
    <citation type="journal article" date="2019" name="Commun. Biol.">
        <title>The bagworm genome reveals a unique fibroin gene that provides high tensile strength.</title>
        <authorList>
            <person name="Kono N."/>
            <person name="Nakamura H."/>
            <person name="Ohtoshi R."/>
            <person name="Tomita M."/>
            <person name="Numata K."/>
            <person name="Arakawa K."/>
        </authorList>
    </citation>
    <scope>NUCLEOTIDE SEQUENCE [LARGE SCALE GENOMIC DNA]</scope>
</reference>
<keyword evidence="3" id="KW-1185">Reference proteome</keyword>
<dbReference type="EMBL" id="BGZK01000992">
    <property type="protein sequence ID" value="GBP67805.1"/>
    <property type="molecule type" value="Genomic_DNA"/>
</dbReference>
<dbReference type="AlphaFoldDB" id="A0A4C1Y054"/>
<organism evidence="2 3">
    <name type="scientific">Eumeta variegata</name>
    <name type="common">Bagworm moth</name>
    <name type="synonym">Eumeta japonica</name>
    <dbReference type="NCBI Taxonomy" id="151549"/>
    <lineage>
        <taxon>Eukaryota</taxon>
        <taxon>Metazoa</taxon>
        <taxon>Ecdysozoa</taxon>
        <taxon>Arthropoda</taxon>
        <taxon>Hexapoda</taxon>
        <taxon>Insecta</taxon>
        <taxon>Pterygota</taxon>
        <taxon>Neoptera</taxon>
        <taxon>Endopterygota</taxon>
        <taxon>Lepidoptera</taxon>
        <taxon>Glossata</taxon>
        <taxon>Ditrysia</taxon>
        <taxon>Tineoidea</taxon>
        <taxon>Psychidae</taxon>
        <taxon>Oiketicinae</taxon>
        <taxon>Eumeta</taxon>
    </lineage>
</organism>
<gene>
    <name evidence="2" type="ORF">EVAR_53801_1</name>
</gene>
<comment type="caution">
    <text evidence="2">The sequence shown here is derived from an EMBL/GenBank/DDBJ whole genome shotgun (WGS) entry which is preliminary data.</text>
</comment>
<feature type="region of interest" description="Disordered" evidence="1">
    <location>
        <begin position="121"/>
        <end position="165"/>
    </location>
</feature>
<evidence type="ECO:0000313" key="3">
    <source>
        <dbReference type="Proteomes" id="UP000299102"/>
    </source>
</evidence>
<evidence type="ECO:0000313" key="2">
    <source>
        <dbReference type="EMBL" id="GBP67805.1"/>
    </source>
</evidence>
<evidence type="ECO:0000256" key="1">
    <source>
        <dbReference type="SAM" id="MobiDB-lite"/>
    </source>
</evidence>
<dbReference type="Proteomes" id="UP000299102">
    <property type="component" value="Unassembled WGS sequence"/>
</dbReference>
<name>A0A4C1Y054_EUMVA</name>
<proteinExistence type="predicted"/>
<feature type="compositionally biased region" description="Basic and acidic residues" evidence="1">
    <location>
        <begin position="149"/>
        <end position="158"/>
    </location>
</feature>
<protein>
    <submittedName>
        <fullName evidence="2">Uncharacterized protein</fullName>
    </submittedName>
</protein>
<sequence length="165" mass="18130">MLHYRLISTNYVSSSFSLFDGNVVIVIKLHFIDNLVSQPASGACSGAGVKAERVPRYISAAGRRGGDGTATNFKLAYDPSYLIGSYVFDGRRRCNNGTYYTTGVWSANERFQEKRSCGGAYQPFPPTPPHRTAAVTTPRDAVVSPPARRPLDTIDYRHSPTLRVP</sequence>